<keyword evidence="2" id="KW-0472">Membrane</keyword>
<dbReference type="Pfam" id="PF21946">
    <property type="entry name" value="LppM"/>
    <property type="match status" value="1"/>
</dbReference>
<evidence type="ECO:0000259" key="3">
    <source>
        <dbReference type="Pfam" id="PF21946"/>
    </source>
</evidence>
<feature type="domain" description="LppM" evidence="3">
    <location>
        <begin position="29"/>
        <end position="207"/>
    </location>
</feature>
<dbReference type="AlphaFoldDB" id="G4CV25"/>
<dbReference type="HOGENOM" id="CLU_1053175_0_0_11"/>
<reference evidence="4 5" key="1">
    <citation type="submission" date="2011-06" db="EMBL/GenBank/DDBJ databases">
        <authorList>
            <person name="Muzny D."/>
            <person name="Qin X."/>
            <person name="Deng J."/>
            <person name="Jiang H."/>
            <person name="Liu Y."/>
            <person name="Qu J."/>
            <person name="Song X.-Z."/>
            <person name="Zhang L."/>
            <person name="Thornton R."/>
            <person name="Coyle M."/>
            <person name="Francisco L."/>
            <person name="Jackson L."/>
            <person name="Javaid M."/>
            <person name="Korchina V."/>
            <person name="Kovar C."/>
            <person name="Mata R."/>
            <person name="Mathew T."/>
            <person name="Ngo R."/>
            <person name="Nguyen L."/>
            <person name="Nguyen N."/>
            <person name="Okwuonu G."/>
            <person name="Ongeri F."/>
            <person name="Pham C."/>
            <person name="Simmons D."/>
            <person name="Wilczek-Boney K."/>
            <person name="Hale W."/>
            <person name="Jakkamsetti A."/>
            <person name="Pham P."/>
            <person name="Ruth R."/>
            <person name="San Lucas F."/>
            <person name="Warren J."/>
            <person name="Zhang J."/>
            <person name="Zhao Z."/>
            <person name="Zhou C."/>
            <person name="Zhu D."/>
            <person name="Lee S."/>
            <person name="Bess C."/>
            <person name="Blankenburg K."/>
            <person name="Forbes L."/>
            <person name="Fu Q."/>
            <person name="Gubbala S."/>
            <person name="Hirani K."/>
            <person name="Jayaseelan J.C."/>
            <person name="Lara F."/>
            <person name="Munidasa M."/>
            <person name="Palculict T."/>
            <person name="Patil S."/>
            <person name="Pu L.-L."/>
            <person name="Saada N."/>
            <person name="Tang L."/>
            <person name="Weissenberger G."/>
            <person name="Zhu Y."/>
            <person name="Hemphill L."/>
            <person name="Shang Y."/>
            <person name="Youmans B."/>
            <person name="Ayvaz T."/>
            <person name="Ross M."/>
            <person name="Santibanez J."/>
            <person name="Aqrawi P."/>
            <person name="Gross S."/>
            <person name="Joshi V."/>
            <person name="Fowler G."/>
            <person name="Nazareth L."/>
            <person name="Reid J."/>
            <person name="Worley K."/>
            <person name="Petrosino J."/>
            <person name="Highlander S."/>
            <person name="Gibbs R."/>
        </authorList>
    </citation>
    <scope>NUCLEOTIDE SEQUENCE [LARGE SCALE GENOMIC DNA]</scope>
    <source>
        <strain evidence="4 5">ATCC 25577</strain>
    </source>
</reference>
<dbReference type="EMBL" id="AGBA01000005">
    <property type="protein sequence ID" value="EGY78813.1"/>
    <property type="molecule type" value="Genomic_DNA"/>
</dbReference>
<feature type="region of interest" description="Disordered" evidence="1">
    <location>
        <begin position="257"/>
        <end position="277"/>
    </location>
</feature>
<proteinExistence type="predicted"/>
<dbReference type="PROSITE" id="PS51257">
    <property type="entry name" value="PROKAR_LIPOPROTEIN"/>
    <property type="match status" value="1"/>
</dbReference>
<keyword evidence="2" id="KW-1133">Transmembrane helix</keyword>
<comment type="caution">
    <text evidence="4">The sequence shown here is derived from an EMBL/GenBank/DDBJ whole genome shotgun (WGS) entry which is preliminary data.</text>
</comment>
<keyword evidence="5" id="KW-1185">Reference proteome</keyword>
<accession>G4CV25</accession>
<keyword evidence="2" id="KW-0812">Transmembrane</keyword>
<dbReference type="PATRIC" id="fig|997355.3.peg.380"/>
<evidence type="ECO:0000256" key="1">
    <source>
        <dbReference type="SAM" id="MobiDB-lite"/>
    </source>
</evidence>
<gene>
    <name evidence="4" type="ORF">HMPREF9153_0382</name>
</gene>
<organism evidence="4 5">
    <name type="scientific">Cutibacterium avidum ATCC 25577</name>
    <dbReference type="NCBI Taxonomy" id="997355"/>
    <lineage>
        <taxon>Bacteria</taxon>
        <taxon>Bacillati</taxon>
        <taxon>Actinomycetota</taxon>
        <taxon>Actinomycetes</taxon>
        <taxon>Propionibacteriales</taxon>
        <taxon>Propionibacteriaceae</taxon>
        <taxon>Cutibacterium</taxon>
    </lineage>
</organism>
<dbReference type="InterPro" id="IPR053807">
    <property type="entry name" value="LppM"/>
</dbReference>
<evidence type="ECO:0000313" key="5">
    <source>
        <dbReference type="Proteomes" id="UP000005332"/>
    </source>
</evidence>
<evidence type="ECO:0000256" key="2">
    <source>
        <dbReference type="SAM" id="Phobius"/>
    </source>
</evidence>
<name>G4CV25_9ACTN</name>
<evidence type="ECO:0000313" key="4">
    <source>
        <dbReference type="EMBL" id="EGY78813.1"/>
    </source>
</evidence>
<sequence>MLMVATRHSARYLTALLLTPLLLLSGCGKFNAGFVIKDENHVDATLTVGVLKSVLDEFAGSEAEEVAKELRDCSELKKSYELDENAADKMTVKPFDDDKYLGCTVTGTMTVAELTGQSSSSSSSAKPSTTPSKGFAGDGPIFIAFDNDKVRFRLDGSGLQDAISGFGPSELGGSAKGFDFKVSVTFPGKVLSHSGASKVDGKTVTWTDIEDLESYSGLEASGERGGGLPGWTWVVLAVVVVAIGGAIAAVVVDKRKAAQGGRRPPHAPGVELGPNSH</sequence>
<protein>
    <recommendedName>
        <fullName evidence="3">LppM domain-containing protein</fullName>
    </recommendedName>
</protein>
<feature type="transmembrane region" description="Helical" evidence="2">
    <location>
        <begin position="231"/>
        <end position="252"/>
    </location>
</feature>
<dbReference type="Proteomes" id="UP000005332">
    <property type="component" value="Unassembled WGS sequence"/>
</dbReference>